<keyword evidence="2" id="KW-1185">Reference proteome</keyword>
<dbReference type="OrthoDB" id="3035902at2"/>
<dbReference type="AlphaFoldDB" id="A0A081P760"/>
<comment type="caution">
    <text evidence="1">The sequence shown here is derived from an EMBL/GenBank/DDBJ whole genome shotgun (WGS) entry which is preliminary data.</text>
</comment>
<dbReference type="SUPFAM" id="SSF48452">
    <property type="entry name" value="TPR-like"/>
    <property type="match status" value="1"/>
</dbReference>
<name>A0A081P760_9BACL</name>
<proteinExistence type="predicted"/>
<evidence type="ECO:0000313" key="1">
    <source>
        <dbReference type="EMBL" id="KEQ26533.1"/>
    </source>
</evidence>
<evidence type="ECO:0000313" key="2">
    <source>
        <dbReference type="Proteomes" id="UP000028123"/>
    </source>
</evidence>
<gene>
    <name evidence="1" type="ORF">ET33_32310</name>
</gene>
<dbReference type="RefSeq" id="WP_036679240.1">
    <property type="nucleotide sequence ID" value="NZ_JNVM01000006.1"/>
</dbReference>
<dbReference type="eggNOG" id="ENOG5034C0G">
    <property type="taxonomic scope" value="Bacteria"/>
</dbReference>
<sequence length="100" mass="11349">MNKAQDELQKALKYLDFGRLEKGEQCLTQAIEAADSAGDSTTYLRAAVCYGDLLWQTEKYEAAQSWLQLALDRYVSLHLDTDVLDMEVSRAQNLLEQMAE</sequence>
<protein>
    <recommendedName>
        <fullName evidence="3">Tetratricopeptide repeat protein</fullName>
    </recommendedName>
</protein>
<dbReference type="InterPro" id="IPR011990">
    <property type="entry name" value="TPR-like_helical_dom_sf"/>
</dbReference>
<dbReference type="EMBL" id="JNVM01000006">
    <property type="protein sequence ID" value="KEQ26533.1"/>
    <property type="molecule type" value="Genomic_DNA"/>
</dbReference>
<dbReference type="Gene3D" id="1.25.40.10">
    <property type="entry name" value="Tetratricopeptide repeat domain"/>
    <property type="match status" value="1"/>
</dbReference>
<accession>A0A081P760</accession>
<evidence type="ECO:0008006" key="3">
    <source>
        <dbReference type="Google" id="ProtNLM"/>
    </source>
</evidence>
<dbReference type="Proteomes" id="UP000028123">
    <property type="component" value="Unassembled WGS sequence"/>
</dbReference>
<reference evidence="1 2" key="1">
    <citation type="submission" date="2014-06" db="EMBL/GenBank/DDBJ databases">
        <title>Draft genome sequence of Paenibacillus sp. MSt1.</title>
        <authorList>
            <person name="Aw Y.K."/>
            <person name="Ong K.S."/>
            <person name="Gan H.M."/>
            <person name="Lee S.M."/>
        </authorList>
    </citation>
    <scope>NUCLEOTIDE SEQUENCE [LARGE SCALE GENOMIC DNA]</scope>
    <source>
        <strain evidence="1 2">MSt1</strain>
    </source>
</reference>
<organism evidence="1 2">
    <name type="scientific">Paenibacillus tyrfis</name>
    <dbReference type="NCBI Taxonomy" id="1501230"/>
    <lineage>
        <taxon>Bacteria</taxon>
        <taxon>Bacillati</taxon>
        <taxon>Bacillota</taxon>
        <taxon>Bacilli</taxon>
        <taxon>Bacillales</taxon>
        <taxon>Paenibacillaceae</taxon>
        <taxon>Paenibacillus</taxon>
    </lineage>
</organism>